<feature type="chain" id="PRO_5013716472" evidence="2">
    <location>
        <begin position="28"/>
        <end position="343"/>
    </location>
</feature>
<dbReference type="OrthoDB" id="5596576at2759"/>
<sequence>MCLSNVRRPSLLLHRFLFFFSAWHGLAVLQTRHMESNIDFFYRPSNIPAPGRGGNSTGNLTSQLNPKLINLRILNTTASTLHLELTLNITNPTPYSAWIPYVDIHLSKNGSLLGHATAQNMSITPGRNSGLVVTANWEPKKKDAKTGAEIGRELISQYISSYANLTLGVGMHEESFPSNPILGRGLKKFEMQVPLPKLGDDMPPDDGDGDDDGDESPHFMKDAHMHLLSSTATFLLLSPLKSEILWIETLNATAFYEDEPAGGIFYEEPMGVLPLSWTEGGAGWETPRLPVRWKAGSVGFEAVKKALGGQLRLGAYAEVGVRIGRWREEVWFRGGRLGVRIGL</sequence>
<dbReference type="InterPro" id="IPR059065">
    <property type="entry name" value="Ig_Tag1-like_4th"/>
</dbReference>
<dbReference type="RefSeq" id="XP_023627848.1">
    <property type="nucleotide sequence ID" value="XM_023772080.1"/>
</dbReference>
<dbReference type="InterPro" id="IPR059066">
    <property type="entry name" value="Ig_Tag1-like_5th"/>
</dbReference>
<feature type="region of interest" description="Disordered" evidence="1">
    <location>
        <begin position="195"/>
        <end position="218"/>
    </location>
</feature>
<dbReference type="PANTHER" id="PTHR35895">
    <property type="entry name" value="CHROMOSOME 16, WHOLE GENOME SHOTGUN SEQUENCE"/>
    <property type="match status" value="1"/>
</dbReference>
<dbReference type="Pfam" id="PF26150">
    <property type="entry name" value="LEA-2_4"/>
    <property type="match status" value="1"/>
</dbReference>
<dbReference type="Pfam" id="PF26153">
    <property type="entry name" value="LEA-2L_5"/>
    <property type="match status" value="1"/>
</dbReference>
<proteinExistence type="predicted"/>
<evidence type="ECO:0000313" key="5">
    <source>
        <dbReference type="EMBL" id="CZT20959.1"/>
    </source>
</evidence>
<keyword evidence="6" id="KW-1185">Reference proteome</keyword>
<accession>A0A2D3VGF0</accession>
<evidence type="ECO:0000256" key="1">
    <source>
        <dbReference type="SAM" id="MobiDB-lite"/>
    </source>
</evidence>
<dbReference type="InterPro" id="IPR046368">
    <property type="entry name" value="Tag1"/>
</dbReference>
<feature type="domain" description="Tag1-like fifth Ig-like" evidence="4">
    <location>
        <begin position="214"/>
        <end position="331"/>
    </location>
</feature>
<organism evidence="5 6">
    <name type="scientific">Ramularia collo-cygni</name>
    <dbReference type="NCBI Taxonomy" id="112498"/>
    <lineage>
        <taxon>Eukaryota</taxon>
        <taxon>Fungi</taxon>
        <taxon>Dikarya</taxon>
        <taxon>Ascomycota</taxon>
        <taxon>Pezizomycotina</taxon>
        <taxon>Dothideomycetes</taxon>
        <taxon>Dothideomycetidae</taxon>
        <taxon>Mycosphaerellales</taxon>
        <taxon>Mycosphaerellaceae</taxon>
        <taxon>Ramularia</taxon>
    </lineage>
</organism>
<dbReference type="GeneID" id="35601947"/>
<gene>
    <name evidence="5" type="ORF">RCC_06820</name>
</gene>
<evidence type="ECO:0000259" key="4">
    <source>
        <dbReference type="Pfam" id="PF26153"/>
    </source>
</evidence>
<dbReference type="PANTHER" id="PTHR35895:SF3">
    <property type="entry name" value="PRE-RRNA PROCESSING PROTEIN"/>
    <property type="match status" value="1"/>
</dbReference>
<feature type="compositionally biased region" description="Acidic residues" evidence="1">
    <location>
        <begin position="202"/>
        <end position="214"/>
    </location>
</feature>
<reference evidence="5 6" key="1">
    <citation type="submission" date="2016-03" db="EMBL/GenBank/DDBJ databases">
        <authorList>
            <person name="Ploux O."/>
        </authorList>
    </citation>
    <scope>NUCLEOTIDE SEQUENCE [LARGE SCALE GENOMIC DNA]</scope>
    <source>
        <strain evidence="5 6">URUG2</strain>
    </source>
</reference>
<evidence type="ECO:0000259" key="3">
    <source>
        <dbReference type="Pfam" id="PF26150"/>
    </source>
</evidence>
<dbReference type="EMBL" id="FJUY01000010">
    <property type="protein sequence ID" value="CZT20959.1"/>
    <property type="molecule type" value="Genomic_DNA"/>
</dbReference>
<dbReference type="GO" id="GO:0000329">
    <property type="term" value="C:fungal-type vacuole membrane"/>
    <property type="evidence" value="ECO:0007669"/>
    <property type="project" value="InterPro"/>
</dbReference>
<protein>
    <submittedName>
        <fullName evidence="5">Uncharacterized protein</fullName>
    </submittedName>
</protein>
<feature type="domain" description="Tag1-like fourth Ig-like" evidence="3">
    <location>
        <begin position="66"/>
        <end position="180"/>
    </location>
</feature>
<feature type="signal peptide" evidence="2">
    <location>
        <begin position="1"/>
        <end position="27"/>
    </location>
</feature>
<dbReference type="Gene3D" id="2.60.40.1820">
    <property type="match status" value="1"/>
</dbReference>
<name>A0A2D3VGF0_9PEZI</name>
<dbReference type="Proteomes" id="UP000225277">
    <property type="component" value="Unassembled WGS sequence"/>
</dbReference>
<evidence type="ECO:0000313" key="6">
    <source>
        <dbReference type="Proteomes" id="UP000225277"/>
    </source>
</evidence>
<evidence type="ECO:0000256" key="2">
    <source>
        <dbReference type="SAM" id="SignalP"/>
    </source>
</evidence>
<keyword evidence="2" id="KW-0732">Signal</keyword>
<dbReference type="AlphaFoldDB" id="A0A2D3VGF0"/>